<dbReference type="AlphaFoldDB" id="A0A1G7MRP4"/>
<protein>
    <submittedName>
        <fullName evidence="1">Excisionase</fullName>
    </submittedName>
</protein>
<evidence type="ECO:0000313" key="3">
    <source>
        <dbReference type="Proteomes" id="UP000182413"/>
    </source>
</evidence>
<organism evidence="2 3">
    <name type="scientific">Ectopseudomonas alcaliphila</name>
    <dbReference type="NCBI Taxonomy" id="101564"/>
    <lineage>
        <taxon>Bacteria</taxon>
        <taxon>Pseudomonadati</taxon>
        <taxon>Pseudomonadota</taxon>
        <taxon>Gammaproteobacteria</taxon>
        <taxon>Pseudomonadales</taxon>
        <taxon>Pseudomonadaceae</taxon>
        <taxon>Ectopseudomonas</taxon>
    </lineage>
</organism>
<evidence type="ECO:0000313" key="1">
    <source>
        <dbReference type="EMBL" id="MDX5994906.1"/>
    </source>
</evidence>
<dbReference type="InterPro" id="IPR038146">
    <property type="entry name" value="933W_put_Xis_sf"/>
</dbReference>
<evidence type="ECO:0000313" key="2">
    <source>
        <dbReference type="EMBL" id="SDF64465.1"/>
    </source>
</evidence>
<reference evidence="1 4" key="2">
    <citation type="submission" date="2023-11" db="EMBL/GenBank/DDBJ databases">
        <title>MicrobeMod: A computational toolkit for identifying prokaryotic methylation and restriction-modification with nanopore sequencing.</title>
        <authorList>
            <person name="Crits-Christoph A."/>
            <person name="Kang S.C."/>
            <person name="Lee H."/>
            <person name="Ostrov N."/>
        </authorList>
    </citation>
    <scope>NUCLEOTIDE SEQUENCE [LARGE SCALE GENOMIC DNA]</scope>
    <source>
        <strain evidence="1 4">ATCC BAA-571</strain>
    </source>
</reference>
<proteinExistence type="predicted"/>
<sequence length="65" mass="7563">MSTPRWVLIPKAAEMFGYSVNAIEHKVKSGMWAQGRMWRKARDGRIFINIEEVDKWVEQSPQEAA</sequence>
<name>A0A1G7MRP4_9GAMM</name>
<dbReference type="EMBL" id="FNAE01000009">
    <property type="protein sequence ID" value="SDF64465.1"/>
    <property type="molecule type" value="Genomic_DNA"/>
</dbReference>
<dbReference type="Proteomes" id="UP000182413">
    <property type="component" value="Unassembled WGS sequence"/>
</dbReference>
<dbReference type="Proteomes" id="UP001278050">
    <property type="component" value="Unassembled WGS sequence"/>
</dbReference>
<dbReference type="EMBL" id="JAWXXP010000001">
    <property type="protein sequence ID" value="MDX5994906.1"/>
    <property type="molecule type" value="Genomic_DNA"/>
</dbReference>
<dbReference type="RefSeq" id="WP_074681753.1">
    <property type="nucleotide sequence ID" value="NZ_CBCSET010000008.1"/>
</dbReference>
<accession>A0A1G7MRP4</accession>
<dbReference type="Gene3D" id="1.10.1660.60">
    <property type="entry name" value="Putative excisionased domain DUF1233"/>
    <property type="match status" value="1"/>
</dbReference>
<evidence type="ECO:0000313" key="4">
    <source>
        <dbReference type="Proteomes" id="UP001278050"/>
    </source>
</evidence>
<gene>
    <name evidence="2" type="ORF">SAMN05216575_109114</name>
    <name evidence="1" type="ORF">SIM71_22815</name>
</gene>
<keyword evidence="4" id="KW-1185">Reference proteome</keyword>
<dbReference type="OrthoDB" id="8779418at2"/>
<reference evidence="2 3" key="1">
    <citation type="submission" date="2016-10" db="EMBL/GenBank/DDBJ databases">
        <authorList>
            <person name="de Groot N.N."/>
        </authorList>
    </citation>
    <scope>NUCLEOTIDE SEQUENCE [LARGE SCALE GENOMIC DNA]</scope>
    <source>
        <strain evidence="2 3">JCM 10630</strain>
    </source>
</reference>